<proteinExistence type="inferred from homology"/>
<feature type="domain" description="RNA-binding S4" evidence="6">
    <location>
        <begin position="3"/>
        <end position="61"/>
    </location>
</feature>
<dbReference type="InterPro" id="IPR042092">
    <property type="entry name" value="PsdUridine_s_RsuA/RluB/E/F_cat"/>
</dbReference>
<dbReference type="CDD" id="cd02553">
    <property type="entry name" value="PseudoU_synth_RsuA"/>
    <property type="match status" value="1"/>
</dbReference>
<dbReference type="Pfam" id="PF01479">
    <property type="entry name" value="S4"/>
    <property type="match status" value="1"/>
</dbReference>
<dbReference type="InterPro" id="IPR020094">
    <property type="entry name" value="TruA/RsuA/RluB/E/F_N"/>
</dbReference>
<dbReference type="InterPro" id="IPR020103">
    <property type="entry name" value="PsdUridine_synth_cat_dom_sf"/>
</dbReference>
<dbReference type="GeneID" id="70579970"/>
<dbReference type="PROSITE" id="PS50889">
    <property type="entry name" value="S4"/>
    <property type="match status" value="1"/>
</dbReference>
<dbReference type="AlphaFoldDB" id="A0A7I8DYU2"/>
<dbReference type="PROSITE" id="PS01149">
    <property type="entry name" value="PSI_RSU"/>
    <property type="match status" value="1"/>
</dbReference>
<comment type="similarity">
    <text evidence="1 5">Belongs to the pseudouridine synthase RsuA family.</text>
</comment>
<dbReference type="EC" id="5.4.99.-" evidence="5"/>
<evidence type="ECO:0000256" key="3">
    <source>
        <dbReference type="ARBA" id="ARBA00023235"/>
    </source>
</evidence>
<dbReference type="FunFam" id="3.10.290.10:FF:000003">
    <property type="entry name" value="Pseudouridine synthase"/>
    <property type="match status" value="1"/>
</dbReference>
<dbReference type="InterPro" id="IPR018496">
    <property type="entry name" value="PsdUridine_synth_RsuA/RluB_CS"/>
</dbReference>
<organism evidence="7 8">
    <name type="scientific">Faecalibacillus intestinalis</name>
    <dbReference type="NCBI Taxonomy" id="1982626"/>
    <lineage>
        <taxon>Bacteria</taxon>
        <taxon>Bacillati</taxon>
        <taxon>Bacillota</taxon>
        <taxon>Erysipelotrichia</taxon>
        <taxon>Erysipelotrichales</taxon>
        <taxon>Coprobacillaceae</taxon>
        <taxon>Faecalibacillus</taxon>
    </lineage>
</organism>
<dbReference type="SUPFAM" id="SSF55120">
    <property type="entry name" value="Pseudouridine synthase"/>
    <property type="match status" value="1"/>
</dbReference>
<evidence type="ECO:0000256" key="5">
    <source>
        <dbReference type="RuleBase" id="RU003887"/>
    </source>
</evidence>
<evidence type="ECO:0000313" key="8">
    <source>
        <dbReference type="Proteomes" id="UP000593842"/>
    </source>
</evidence>
<protein>
    <recommendedName>
        <fullName evidence="5">Pseudouridine synthase</fullName>
        <ecNumber evidence="5">5.4.99.-</ecNumber>
    </recommendedName>
</protein>
<evidence type="ECO:0000256" key="4">
    <source>
        <dbReference type="PROSITE-ProRule" id="PRU00182"/>
    </source>
</evidence>
<dbReference type="Gene3D" id="3.10.290.10">
    <property type="entry name" value="RNA-binding S4 domain"/>
    <property type="match status" value="1"/>
</dbReference>
<evidence type="ECO:0000256" key="2">
    <source>
        <dbReference type="ARBA" id="ARBA00022884"/>
    </source>
</evidence>
<accession>A0A7I8DYU2</accession>
<dbReference type="Pfam" id="PF00849">
    <property type="entry name" value="PseudoU_synth_2"/>
    <property type="match status" value="1"/>
</dbReference>
<dbReference type="Proteomes" id="UP000593842">
    <property type="component" value="Chromosome"/>
</dbReference>
<dbReference type="PANTHER" id="PTHR47683:SF4">
    <property type="entry name" value="PSEUDOURIDINE SYNTHASE"/>
    <property type="match status" value="1"/>
</dbReference>
<keyword evidence="2 4" id="KW-0694">RNA-binding</keyword>
<dbReference type="RefSeq" id="WP_081918920.1">
    <property type="nucleotide sequence ID" value="NZ_AP024085.1"/>
</dbReference>
<dbReference type="PANTHER" id="PTHR47683">
    <property type="entry name" value="PSEUDOURIDINE SYNTHASE FAMILY PROTEIN-RELATED"/>
    <property type="match status" value="1"/>
</dbReference>
<gene>
    <name evidence="7" type="primary">rluA</name>
    <name evidence="7" type="ORF">Fi14EGH31_15390</name>
</gene>
<evidence type="ECO:0000313" key="7">
    <source>
        <dbReference type="EMBL" id="BCL57827.1"/>
    </source>
</evidence>
<evidence type="ECO:0000256" key="1">
    <source>
        <dbReference type="ARBA" id="ARBA00008348"/>
    </source>
</evidence>
<name>A0A7I8DYU2_9FIRM</name>
<reference evidence="8" key="1">
    <citation type="submission" date="2020-09" db="EMBL/GenBank/DDBJ databases">
        <title>Complete genome sequencing of Faecalibacillus intestinalis strain 14EGH31.</title>
        <authorList>
            <person name="Sakamoto M."/>
            <person name="Murakami T."/>
            <person name="Mori H."/>
        </authorList>
    </citation>
    <scope>NUCLEOTIDE SEQUENCE [LARGE SCALE GENOMIC DNA]</scope>
    <source>
        <strain evidence="8">14EGH31</strain>
    </source>
</reference>
<dbReference type="Gene3D" id="3.30.70.580">
    <property type="entry name" value="Pseudouridine synthase I, catalytic domain, N-terminal subdomain"/>
    <property type="match status" value="1"/>
</dbReference>
<dbReference type="InterPro" id="IPR036986">
    <property type="entry name" value="S4_RNA-bd_sf"/>
</dbReference>
<dbReference type="InterPro" id="IPR006145">
    <property type="entry name" value="PsdUridine_synth_RsuA/RluA"/>
</dbReference>
<dbReference type="EMBL" id="AP024085">
    <property type="protein sequence ID" value="BCL57827.1"/>
    <property type="molecule type" value="Genomic_DNA"/>
</dbReference>
<evidence type="ECO:0000259" key="6">
    <source>
        <dbReference type="SMART" id="SM00363"/>
    </source>
</evidence>
<dbReference type="SUPFAM" id="SSF55174">
    <property type="entry name" value="Alpha-L RNA-binding motif"/>
    <property type="match status" value="1"/>
</dbReference>
<dbReference type="SMART" id="SM00363">
    <property type="entry name" value="S4"/>
    <property type="match status" value="1"/>
</dbReference>
<dbReference type="CDD" id="cd00165">
    <property type="entry name" value="S4"/>
    <property type="match status" value="1"/>
</dbReference>
<dbReference type="GO" id="GO:0120159">
    <property type="term" value="F:rRNA pseudouridine synthase activity"/>
    <property type="evidence" value="ECO:0007669"/>
    <property type="project" value="UniProtKB-ARBA"/>
</dbReference>
<dbReference type="NCBIfam" id="TIGR00093">
    <property type="entry name" value="pseudouridine synthase"/>
    <property type="match status" value="1"/>
</dbReference>
<keyword evidence="3 5" id="KW-0413">Isomerase</keyword>
<dbReference type="Gene3D" id="3.30.70.1560">
    <property type="entry name" value="Alpha-L RNA-binding motif"/>
    <property type="match status" value="1"/>
</dbReference>
<dbReference type="GO" id="GO:0003723">
    <property type="term" value="F:RNA binding"/>
    <property type="evidence" value="ECO:0007669"/>
    <property type="project" value="UniProtKB-KW"/>
</dbReference>
<dbReference type="GO" id="GO:0000455">
    <property type="term" value="P:enzyme-directed rRNA pseudouridine synthesis"/>
    <property type="evidence" value="ECO:0007669"/>
    <property type="project" value="UniProtKB-ARBA"/>
</dbReference>
<dbReference type="InterPro" id="IPR000748">
    <property type="entry name" value="PsdUridine_synth_RsuA/RluB/E/F"/>
</dbReference>
<dbReference type="InterPro" id="IPR050343">
    <property type="entry name" value="RsuA_PseudoU_synthase"/>
</dbReference>
<sequence>MVMRLDKLLAHYGIGTRKEVKNYIRKGFVTVNGSIIKKDDFKVDYETDKIIFDGELITYKPYVYIMLNKPAGYVSATKDNVHPTVVDLIYGYEQYDLFPVGRLDLDTEGLLLLTNDGDFAHKLLAPSRHHSKLYYACVEGIMDENDILKFKEGITIDHYRCQSSNLSIIKTEDNTSEVLIEIFEGKFHQVKKMVESVGKKVTYLKRLQMKNLKLDTSLQIGKFRELSEDELVDLMNDL</sequence>
<dbReference type="InterPro" id="IPR002942">
    <property type="entry name" value="S4_RNA-bd"/>
</dbReference>
<dbReference type="KEGG" id="fit:Fi14EGH31_15390"/>